<feature type="domain" description="Transposase putative helix-turn-helix" evidence="1">
    <location>
        <begin position="1"/>
        <end position="41"/>
    </location>
</feature>
<name>A0ABW3EEM7_9LACO</name>
<dbReference type="RefSeq" id="WP_386813945.1">
    <property type="nucleotide sequence ID" value="NZ_JBHTIO010000042.1"/>
</dbReference>
<gene>
    <name evidence="2" type="ORF">ACFQZ7_08840</name>
</gene>
<proteinExistence type="predicted"/>
<accession>A0ABW3EEM7</accession>
<feature type="non-terminal residue" evidence="2">
    <location>
        <position position="41"/>
    </location>
</feature>
<reference evidence="3" key="1">
    <citation type="journal article" date="2019" name="Int. J. Syst. Evol. Microbiol.">
        <title>The Global Catalogue of Microorganisms (GCM) 10K type strain sequencing project: providing services to taxonomists for standard genome sequencing and annotation.</title>
        <authorList>
            <consortium name="The Broad Institute Genomics Platform"/>
            <consortium name="The Broad Institute Genome Sequencing Center for Infectious Disease"/>
            <person name="Wu L."/>
            <person name="Ma J."/>
        </authorList>
    </citation>
    <scope>NUCLEOTIDE SEQUENCE [LARGE SCALE GENOMIC DNA]</scope>
    <source>
        <strain evidence="3">CCM 8925</strain>
    </source>
</reference>
<keyword evidence="3" id="KW-1185">Reference proteome</keyword>
<dbReference type="EMBL" id="JBHTIO010000042">
    <property type="protein sequence ID" value="MFD0897827.1"/>
    <property type="molecule type" value="Genomic_DNA"/>
</dbReference>
<evidence type="ECO:0000313" key="3">
    <source>
        <dbReference type="Proteomes" id="UP001597104"/>
    </source>
</evidence>
<organism evidence="2 3">
    <name type="scientific">Loigolactobacillus binensis</name>
    <dbReference type="NCBI Taxonomy" id="2559922"/>
    <lineage>
        <taxon>Bacteria</taxon>
        <taxon>Bacillati</taxon>
        <taxon>Bacillota</taxon>
        <taxon>Bacilli</taxon>
        <taxon>Lactobacillales</taxon>
        <taxon>Lactobacillaceae</taxon>
        <taxon>Loigolactobacillus</taxon>
    </lineage>
</organism>
<evidence type="ECO:0000259" key="1">
    <source>
        <dbReference type="Pfam" id="PF12323"/>
    </source>
</evidence>
<dbReference type="Pfam" id="PF12323">
    <property type="entry name" value="HTH_OrfB_IS605"/>
    <property type="match status" value="1"/>
</dbReference>
<protein>
    <submittedName>
        <fullName evidence="2">Helix-turn-helix domain-containing protein</fullName>
    </submittedName>
</protein>
<evidence type="ECO:0000313" key="2">
    <source>
        <dbReference type="EMBL" id="MFD0897827.1"/>
    </source>
</evidence>
<comment type="caution">
    <text evidence="2">The sequence shown here is derived from an EMBL/GenBank/DDBJ whole genome shotgun (WGS) entry which is preliminary data.</text>
</comment>
<dbReference type="Proteomes" id="UP001597104">
    <property type="component" value="Unassembled WGS sequence"/>
</dbReference>
<sequence>MLRAQKVRLYPNRQMAKVLDSLCDYRRYCWNQGLATWNDMY</sequence>
<dbReference type="InterPro" id="IPR021027">
    <property type="entry name" value="Transposase_put_HTH"/>
</dbReference>